<accession>A0ABU8SBY7</accession>
<name>A0ABU8SBY7_9SPHN</name>
<evidence type="ECO:0000313" key="1">
    <source>
        <dbReference type="EMBL" id="MEJ6011471.1"/>
    </source>
</evidence>
<comment type="caution">
    <text evidence="1">The sequence shown here is derived from an EMBL/GenBank/DDBJ whole genome shotgun (WGS) entry which is preliminary data.</text>
</comment>
<evidence type="ECO:0000313" key="2">
    <source>
        <dbReference type="Proteomes" id="UP001379235"/>
    </source>
</evidence>
<proteinExistence type="predicted"/>
<gene>
    <name evidence="1" type="ORF">WG900_16275</name>
</gene>
<reference evidence="1 2" key="1">
    <citation type="submission" date="2024-03" db="EMBL/GenBank/DDBJ databases">
        <authorList>
            <person name="Jo J.-H."/>
        </authorList>
    </citation>
    <scope>NUCLEOTIDE SEQUENCE [LARGE SCALE GENOMIC DNA]</scope>
    <source>
        <strain evidence="1 2">AS3R-12</strain>
    </source>
</reference>
<dbReference type="RefSeq" id="WP_339968759.1">
    <property type="nucleotide sequence ID" value="NZ_JBBHJY010000009.1"/>
</dbReference>
<dbReference type="EMBL" id="JBBHJY010000009">
    <property type="protein sequence ID" value="MEJ6011471.1"/>
    <property type="molecule type" value="Genomic_DNA"/>
</dbReference>
<dbReference type="Proteomes" id="UP001379235">
    <property type="component" value="Unassembled WGS sequence"/>
</dbReference>
<protein>
    <submittedName>
        <fullName evidence="1">Uncharacterized protein</fullName>
    </submittedName>
</protein>
<organism evidence="1 2">
    <name type="scientific">Novosphingobium aquae</name>
    <dbReference type="NCBI Taxonomy" id="3133435"/>
    <lineage>
        <taxon>Bacteria</taxon>
        <taxon>Pseudomonadati</taxon>
        <taxon>Pseudomonadota</taxon>
        <taxon>Alphaproteobacteria</taxon>
        <taxon>Sphingomonadales</taxon>
        <taxon>Sphingomonadaceae</taxon>
        <taxon>Novosphingobium</taxon>
    </lineage>
</organism>
<keyword evidence="2" id="KW-1185">Reference proteome</keyword>
<sequence length="300" mass="33850">MVWILGQPQLENYLDFQTNKVIGGDPGDLRVHAADWRAANDLYYDLEQSEAGLPDTIDCTPVPPELVPLAREVEEHRWFKSSFADLPYSFERVELDKLVISQIQVETGYAGQIAEALGQEPSQEALFGFCLPLERQFPPYRVKRLGSTRYQFTSFSSDFRDHRPILLTGEDLAALTLANPATAFLGVPIGFGSNLLSGIRSGSRVLLQNGYHRAYALRSAGFTHAWCVVETVTRKDELRLTASEDVMADPEFYFAARRPPMLKDFFDPRLARHFRARRSEFVIDVEISIRTSGALEVTNT</sequence>